<accession>A0A0L7R6K0</accession>
<dbReference type="STRING" id="597456.A0A0L7R6K0"/>
<sequence>MKEELEEKGFTIRNVTSIRSWEIKEPLPLFFVHQEPGDNNKEIYKLKCMKCAENHPTNICNKAKDTPTKCTLCDGPHPASYKGCSVYRDLQKARGSQTSEIPLTKGISLNQVDVDSSLDLSSDHSPVILMLRKSTVNYPLFVRNKIAGKRNARKKWQNCRHPEDKRKLNKLSTELKKLLHKIKNDSIREYIENFSPYQEVLVILLASHENPIGVSRLLQEALNKTAEWAKKWKIKINASISVHTIFTTRHVMCPEVKLNNENLKTKDSVRYLGLHLDRRLTWKKHIKTKRKQLDLKMKSMYWILGHKSPLTLYNKLLLISQYGHMEYNYGVVPKKAT</sequence>
<dbReference type="Pfam" id="PF07530">
    <property type="entry name" value="PRE_C2HC"/>
    <property type="match status" value="1"/>
</dbReference>
<keyword evidence="3" id="KW-1185">Reference proteome</keyword>
<protein>
    <submittedName>
        <fullName evidence="2">RNA-directed DNA polymerase from mobile element jockey</fullName>
    </submittedName>
</protein>
<keyword evidence="2" id="KW-0808">Transferase</keyword>
<proteinExistence type="predicted"/>
<dbReference type="Proteomes" id="UP000053825">
    <property type="component" value="Unassembled WGS sequence"/>
</dbReference>
<keyword evidence="2" id="KW-0548">Nucleotidyltransferase</keyword>
<reference evidence="2 3" key="1">
    <citation type="submission" date="2015-07" db="EMBL/GenBank/DDBJ databases">
        <title>The genome of Habropoda laboriosa.</title>
        <authorList>
            <person name="Pan H."/>
            <person name="Kapheim K."/>
        </authorList>
    </citation>
    <scope>NUCLEOTIDE SEQUENCE [LARGE SCALE GENOMIC DNA]</scope>
    <source>
        <strain evidence="2">0110345459</strain>
    </source>
</reference>
<evidence type="ECO:0000313" key="3">
    <source>
        <dbReference type="Proteomes" id="UP000053825"/>
    </source>
</evidence>
<dbReference type="AlphaFoldDB" id="A0A0L7R6K0"/>
<dbReference type="GO" id="GO:0003964">
    <property type="term" value="F:RNA-directed DNA polymerase activity"/>
    <property type="evidence" value="ECO:0007669"/>
    <property type="project" value="UniProtKB-KW"/>
</dbReference>
<gene>
    <name evidence="2" type="ORF">WH47_08768</name>
</gene>
<organism evidence="2 3">
    <name type="scientific">Habropoda laboriosa</name>
    <dbReference type="NCBI Taxonomy" id="597456"/>
    <lineage>
        <taxon>Eukaryota</taxon>
        <taxon>Metazoa</taxon>
        <taxon>Ecdysozoa</taxon>
        <taxon>Arthropoda</taxon>
        <taxon>Hexapoda</taxon>
        <taxon>Insecta</taxon>
        <taxon>Pterygota</taxon>
        <taxon>Neoptera</taxon>
        <taxon>Endopterygota</taxon>
        <taxon>Hymenoptera</taxon>
        <taxon>Apocrita</taxon>
        <taxon>Aculeata</taxon>
        <taxon>Apoidea</taxon>
        <taxon>Anthophila</taxon>
        <taxon>Apidae</taxon>
        <taxon>Habropoda</taxon>
    </lineage>
</organism>
<dbReference type="InterPro" id="IPR006579">
    <property type="entry name" value="Pre_C2HC_dom"/>
</dbReference>
<name>A0A0L7R6K0_9HYME</name>
<evidence type="ECO:0000313" key="2">
    <source>
        <dbReference type="EMBL" id="KOC66376.1"/>
    </source>
</evidence>
<dbReference type="EMBL" id="KQ414646">
    <property type="protein sequence ID" value="KOC66376.1"/>
    <property type="molecule type" value="Genomic_DNA"/>
</dbReference>
<keyword evidence="2" id="KW-0695">RNA-directed DNA polymerase</keyword>
<evidence type="ECO:0000259" key="1">
    <source>
        <dbReference type="Pfam" id="PF07530"/>
    </source>
</evidence>
<feature type="domain" description="Pre-C2HC" evidence="1">
    <location>
        <begin position="2"/>
        <end position="47"/>
    </location>
</feature>